<sequence>MGRKKKYLACLSLLLLMLLHFESNARFAEGYIGKYSGRFRRSAMSFKSHDQLNPLKSQPKGGSFKGNFNAKDGDEVFGVEKRKIYTGPNPLHNR</sequence>
<feature type="signal peptide" evidence="1">
    <location>
        <begin position="1"/>
        <end position="25"/>
    </location>
</feature>
<dbReference type="Proteomes" id="UP000030645">
    <property type="component" value="Unassembled WGS sequence"/>
</dbReference>
<dbReference type="InterPro" id="IPR033249">
    <property type="entry name" value="CLE_plant"/>
</dbReference>
<gene>
    <name evidence="2" type="ORF">L484_014677</name>
</gene>
<feature type="chain" id="PRO_5004929675" evidence="1">
    <location>
        <begin position="26"/>
        <end position="94"/>
    </location>
</feature>
<name>W9T013_9ROSA</name>
<keyword evidence="3" id="KW-1185">Reference proteome</keyword>
<evidence type="ECO:0000256" key="1">
    <source>
        <dbReference type="SAM" id="SignalP"/>
    </source>
</evidence>
<dbReference type="eggNOG" id="ENOG502SCSH">
    <property type="taxonomic scope" value="Eukaryota"/>
</dbReference>
<dbReference type="GO" id="GO:0048731">
    <property type="term" value="P:system development"/>
    <property type="evidence" value="ECO:0007669"/>
    <property type="project" value="InterPro"/>
</dbReference>
<keyword evidence="1" id="KW-0732">Signal</keyword>
<accession>W9T013</accession>
<evidence type="ECO:0000313" key="2">
    <source>
        <dbReference type="EMBL" id="EXC34953.1"/>
    </source>
</evidence>
<protein>
    <submittedName>
        <fullName evidence="2">Uncharacterized protein</fullName>
    </submittedName>
</protein>
<dbReference type="PANTHER" id="PTHR34545">
    <property type="entry name" value="CLAVATA3/ESR (CLE)-RELATED PROTEIN 22"/>
    <property type="match status" value="1"/>
</dbReference>
<reference evidence="3" key="1">
    <citation type="submission" date="2013-01" db="EMBL/GenBank/DDBJ databases">
        <title>Draft Genome Sequence of a Mulberry Tree, Morus notabilis C.K. Schneid.</title>
        <authorList>
            <person name="He N."/>
            <person name="Zhao S."/>
        </authorList>
    </citation>
    <scope>NUCLEOTIDE SEQUENCE</scope>
</reference>
<dbReference type="EMBL" id="KE346353">
    <property type="protein sequence ID" value="EXC34953.1"/>
    <property type="molecule type" value="Genomic_DNA"/>
</dbReference>
<evidence type="ECO:0000313" key="3">
    <source>
        <dbReference type="Proteomes" id="UP000030645"/>
    </source>
</evidence>
<proteinExistence type="predicted"/>
<organism evidence="2 3">
    <name type="scientific">Morus notabilis</name>
    <dbReference type="NCBI Taxonomy" id="981085"/>
    <lineage>
        <taxon>Eukaryota</taxon>
        <taxon>Viridiplantae</taxon>
        <taxon>Streptophyta</taxon>
        <taxon>Embryophyta</taxon>
        <taxon>Tracheophyta</taxon>
        <taxon>Spermatophyta</taxon>
        <taxon>Magnoliopsida</taxon>
        <taxon>eudicotyledons</taxon>
        <taxon>Gunneridae</taxon>
        <taxon>Pentapetalae</taxon>
        <taxon>rosids</taxon>
        <taxon>fabids</taxon>
        <taxon>Rosales</taxon>
        <taxon>Moraceae</taxon>
        <taxon>Moreae</taxon>
        <taxon>Morus</taxon>
    </lineage>
</organism>
<dbReference type="PANTHER" id="PTHR34545:SF8">
    <property type="entry name" value="CLAVATA3_ESR (CLE)-RELATED PROTEIN 21"/>
    <property type="match status" value="1"/>
</dbReference>
<dbReference type="AlphaFoldDB" id="W9T013"/>